<gene>
    <name evidence="2" type="ORF">K469DRAFT_702706</name>
</gene>
<dbReference type="OrthoDB" id="3782602at2759"/>
<name>A0A6A6EFV6_9PEZI</name>
<dbReference type="PROSITE" id="PS50294">
    <property type="entry name" value="WD_REPEATS_REGION"/>
    <property type="match status" value="1"/>
</dbReference>
<protein>
    <submittedName>
        <fullName evidence="2">Uncharacterized protein</fullName>
    </submittedName>
</protein>
<reference evidence="2" key="1">
    <citation type="journal article" date="2020" name="Stud. Mycol.">
        <title>101 Dothideomycetes genomes: a test case for predicting lifestyles and emergence of pathogens.</title>
        <authorList>
            <person name="Haridas S."/>
            <person name="Albert R."/>
            <person name="Binder M."/>
            <person name="Bloem J."/>
            <person name="Labutti K."/>
            <person name="Salamov A."/>
            <person name="Andreopoulos B."/>
            <person name="Baker S."/>
            <person name="Barry K."/>
            <person name="Bills G."/>
            <person name="Bluhm B."/>
            <person name="Cannon C."/>
            <person name="Castanera R."/>
            <person name="Culley D."/>
            <person name="Daum C."/>
            <person name="Ezra D."/>
            <person name="Gonzalez J."/>
            <person name="Henrissat B."/>
            <person name="Kuo A."/>
            <person name="Liang C."/>
            <person name="Lipzen A."/>
            <person name="Lutzoni F."/>
            <person name="Magnuson J."/>
            <person name="Mondo S."/>
            <person name="Nolan M."/>
            <person name="Ohm R."/>
            <person name="Pangilinan J."/>
            <person name="Park H.-J."/>
            <person name="Ramirez L."/>
            <person name="Alfaro M."/>
            <person name="Sun H."/>
            <person name="Tritt A."/>
            <person name="Yoshinaga Y."/>
            <person name="Zwiers L.-H."/>
            <person name="Turgeon B."/>
            <person name="Goodwin S."/>
            <person name="Spatafora J."/>
            <person name="Crous P."/>
            <person name="Grigoriev I."/>
        </authorList>
    </citation>
    <scope>NUCLEOTIDE SEQUENCE</scope>
    <source>
        <strain evidence="2">CBS 207.26</strain>
    </source>
</reference>
<dbReference type="SMART" id="SM00320">
    <property type="entry name" value="WD40"/>
    <property type="match status" value="1"/>
</dbReference>
<dbReference type="InterPro" id="IPR015943">
    <property type="entry name" value="WD40/YVTN_repeat-like_dom_sf"/>
</dbReference>
<sequence>MALTSNYPNLSAFILDIKRFALYGRPAIEQAPLQVYCSALVFASTMGIVKKHFKDRVPRWIQRLPVVEKNWNALLQTLESHADSVKAIAFSPDGRVLASASNDRTVKLCDA</sequence>
<accession>A0A6A6EFV6</accession>
<dbReference type="Gene3D" id="2.130.10.10">
    <property type="entry name" value="YVTN repeat-like/Quinoprotein amine dehydrogenase"/>
    <property type="match status" value="1"/>
</dbReference>
<evidence type="ECO:0000256" key="1">
    <source>
        <dbReference type="PROSITE-ProRule" id="PRU00221"/>
    </source>
</evidence>
<evidence type="ECO:0000313" key="2">
    <source>
        <dbReference type="EMBL" id="KAF2189010.1"/>
    </source>
</evidence>
<dbReference type="Pfam" id="PF00400">
    <property type="entry name" value="WD40"/>
    <property type="match status" value="1"/>
</dbReference>
<feature type="repeat" description="WD" evidence="1">
    <location>
        <begin position="78"/>
        <end position="111"/>
    </location>
</feature>
<evidence type="ECO:0000313" key="3">
    <source>
        <dbReference type="Proteomes" id="UP000800200"/>
    </source>
</evidence>
<proteinExistence type="predicted"/>
<dbReference type="EMBL" id="ML994622">
    <property type="protein sequence ID" value="KAF2189010.1"/>
    <property type="molecule type" value="Genomic_DNA"/>
</dbReference>
<dbReference type="AlphaFoldDB" id="A0A6A6EFV6"/>
<dbReference type="InterPro" id="IPR036322">
    <property type="entry name" value="WD40_repeat_dom_sf"/>
</dbReference>
<dbReference type="PROSITE" id="PS50082">
    <property type="entry name" value="WD_REPEATS_2"/>
    <property type="match status" value="1"/>
</dbReference>
<dbReference type="Proteomes" id="UP000800200">
    <property type="component" value="Unassembled WGS sequence"/>
</dbReference>
<organism evidence="2 3">
    <name type="scientific">Zopfia rhizophila CBS 207.26</name>
    <dbReference type="NCBI Taxonomy" id="1314779"/>
    <lineage>
        <taxon>Eukaryota</taxon>
        <taxon>Fungi</taxon>
        <taxon>Dikarya</taxon>
        <taxon>Ascomycota</taxon>
        <taxon>Pezizomycotina</taxon>
        <taxon>Dothideomycetes</taxon>
        <taxon>Dothideomycetes incertae sedis</taxon>
        <taxon>Zopfiaceae</taxon>
        <taxon>Zopfia</taxon>
    </lineage>
</organism>
<dbReference type="SUPFAM" id="SSF50978">
    <property type="entry name" value="WD40 repeat-like"/>
    <property type="match status" value="1"/>
</dbReference>
<keyword evidence="1" id="KW-0853">WD repeat</keyword>
<dbReference type="InterPro" id="IPR001680">
    <property type="entry name" value="WD40_rpt"/>
</dbReference>
<keyword evidence="3" id="KW-1185">Reference proteome</keyword>